<dbReference type="InterPro" id="IPR015424">
    <property type="entry name" value="PyrdxlP-dep_Trfase"/>
</dbReference>
<dbReference type="SUPFAM" id="SSF53383">
    <property type="entry name" value="PLP-dependent transferases"/>
    <property type="match status" value="1"/>
</dbReference>
<dbReference type="Gene3D" id="3.40.640.10">
    <property type="entry name" value="Type I PLP-dependent aspartate aminotransferase-like (Major domain)"/>
    <property type="match status" value="1"/>
</dbReference>
<dbReference type="Proteomes" id="UP001327225">
    <property type="component" value="Chromosome"/>
</dbReference>
<dbReference type="Pfam" id="PF00202">
    <property type="entry name" value="Aminotran_3"/>
    <property type="match status" value="1"/>
</dbReference>
<dbReference type="InterPro" id="IPR008266">
    <property type="entry name" value="Tyr_kinase_AS"/>
</dbReference>
<dbReference type="SUPFAM" id="SSF56112">
    <property type="entry name" value="Protein kinase-like (PK-like)"/>
    <property type="match status" value="1"/>
</dbReference>
<dbReference type="PANTHER" id="PTHR45688">
    <property type="match status" value="1"/>
</dbReference>
<dbReference type="InterPro" id="IPR002575">
    <property type="entry name" value="Aminoglycoside_PTrfase"/>
</dbReference>
<gene>
    <name evidence="4" type="ORF">SHK19_20185</name>
</gene>
<dbReference type="Pfam" id="PF01636">
    <property type="entry name" value="APH"/>
    <property type="match status" value="1"/>
</dbReference>
<protein>
    <submittedName>
        <fullName evidence="4">Aminotransferase class III-fold pyridoxal phosphate-dependent enzyme</fullName>
    </submittedName>
</protein>
<accession>A0ABZ0ZRL0</accession>
<comment type="similarity">
    <text evidence="1">Belongs to the class-III pyridoxal-phosphate-dependent aminotransferase family.</text>
</comment>
<dbReference type="PROSITE" id="PS00109">
    <property type="entry name" value="PROTEIN_KINASE_TYR"/>
    <property type="match status" value="1"/>
</dbReference>
<keyword evidence="5" id="KW-1185">Reference proteome</keyword>
<dbReference type="InterPro" id="IPR011009">
    <property type="entry name" value="Kinase-like_dom_sf"/>
</dbReference>
<dbReference type="InterPro" id="IPR015422">
    <property type="entry name" value="PyrdxlP-dep_Trfase_small"/>
</dbReference>
<dbReference type="GO" id="GO:0008483">
    <property type="term" value="F:transaminase activity"/>
    <property type="evidence" value="ECO:0007669"/>
    <property type="project" value="UniProtKB-KW"/>
</dbReference>
<dbReference type="PANTHER" id="PTHR45688:SF13">
    <property type="entry name" value="ALANINE--GLYOXYLATE AMINOTRANSFERASE 2-LIKE"/>
    <property type="match status" value="1"/>
</dbReference>
<name>A0ABZ0ZRL0_9ACTN</name>
<dbReference type="Gene3D" id="3.90.1150.10">
    <property type="entry name" value="Aspartate Aminotransferase, domain 1"/>
    <property type="match status" value="1"/>
</dbReference>
<dbReference type="Gene3D" id="3.90.1200.10">
    <property type="match status" value="1"/>
</dbReference>
<proteinExistence type="inferred from homology"/>
<keyword evidence="4" id="KW-0032">Aminotransferase</keyword>
<dbReference type="InterPro" id="IPR005814">
    <property type="entry name" value="Aminotrans_3"/>
</dbReference>
<dbReference type="CDD" id="cd00610">
    <property type="entry name" value="OAT_like"/>
    <property type="match status" value="1"/>
</dbReference>
<feature type="domain" description="Aminoglycoside phosphotransferase" evidence="3">
    <location>
        <begin position="38"/>
        <end position="266"/>
    </location>
</feature>
<sequence>MSAIPDDPLSVPSPDLDLDALRASVEKHWGLAGDLTPLHGERDRNFRLDSGPERHLLKVHNPADRESVLDLQCSALRHLRSVAPELPVPGVVPTRDGRPWVELTGRDGRRSLAWVLTWLEGRHPEPDAVPLREWGRTSARLGRALRGFAHPAATHPILWDIQRLPELRSWLAAVPADRRPAIEVVLDRFERRVVPALPRLRAQVVHNDFAPTNVLVDDSMVVTGITDFGDMTHTALVCDLAVAAADLLSERADGLDLAGEVVAGYGEVTPLEPEELALVADLIAGRYAATVLITAWRTREQGWAPPIDDEAYLRLEAMLATGLDVLATRFETPSRAGRSTEDLAAARARAFGGQELSYDRPLHLVSGKGVELRAADGRRYLDAYNNVPVLGHSHPAVVAAARAQLATLNTNSRYLQDAPVELAERLLGTVPERFDRVLLVNSGSEANDLAWRIARHATGSSGGIATEWAYHGVTEATYAFSPESWRDAGPPAHIRVVPPPPTDPAAVVDAARSLAGSGHGVAAMLVDGVFTSEGVLGPAHEWTRAAAAAVHDAGGLYVADEVQAGHGRTGLHLWSFAAGDVPADLVTLGKPMGNGYPVAAVIGPAALVDPFVRGTDYFSTFGGGTAACAVALAVLRTIDDENLVDRAAVVGSHLLGVLREVANDHPDLSAVRGWGLALAVDVVDPATGRPDADRAGRIVEGMRDRGVLIGRTGRDRATLKIRPPLVFDDDDVDQLATALAATCAELH</sequence>
<evidence type="ECO:0000313" key="5">
    <source>
        <dbReference type="Proteomes" id="UP001327225"/>
    </source>
</evidence>
<dbReference type="InterPro" id="IPR015421">
    <property type="entry name" value="PyrdxlP-dep_Trfase_major"/>
</dbReference>
<evidence type="ECO:0000256" key="2">
    <source>
        <dbReference type="ARBA" id="ARBA00022898"/>
    </source>
</evidence>
<dbReference type="EMBL" id="CP141059">
    <property type="protein sequence ID" value="WQQ26267.1"/>
    <property type="molecule type" value="Genomic_DNA"/>
</dbReference>
<evidence type="ECO:0000259" key="3">
    <source>
        <dbReference type="Pfam" id="PF01636"/>
    </source>
</evidence>
<evidence type="ECO:0000256" key="1">
    <source>
        <dbReference type="ARBA" id="ARBA00008954"/>
    </source>
</evidence>
<reference evidence="5" key="1">
    <citation type="submission" date="2023-12" db="EMBL/GenBank/DDBJ databases">
        <title>Novel species in genus Nocardioides.</title>
        <authorList>
            <person name="Zhou H."/>
        </authorList>
    </citation>
    <scope>NUCLEOTIDE SEQUENCE [LARGE SCALE GENOMIC DNA]</scope>
    <source>
        <strain evidence="5">HM61</strain>
    </source>
</reference>
<keyword evidence="4" id="KW-0808">Transferase</keyword>
<evidence type="ECO:0000313" key="4">
    <source>
        <dbReference type="EMBL" id="WQQ26267.1"/>
    </source>
</evidence>
<organism evidence="4 5">
    <name type="scientific">Nocardioides bizhenqiangii</name>
    <dbReference type="NCBI Taxonomy" id="3095076"/>
    <lineage>
        <taxon>Bacteria</taxon>
        <taxon>Bacillati</taxon>
        <taxon>Actinomycetota</taxon>
        <taxon>Actinomycetes</taxon>
        <taxon>Propionibacteriales</taxon>
        <taxon>Nocardioidaceae</taxon>
        <taxon>Nocardioides</taxon>
    </lineage>
</organism>
<keyword evidence="2" id="KW-0663">Pyridoxal phosphate</keyword>
<dbReference type="RefSeq" id="WP_322937282.1">
    <property type="nucleotide sequence ID" value="NZ_CP141059.1"/>
</dbReference>